<dbReference type="InterPro" id="IPR014395">
    <property type="entry name" value="Pen/GL7ACA/AHL_acylase"/>
</dbReference>
<evidence type="ECO:0000313" key="6">
    <source>
        <dbReference type="EMBL" id="GAA5091025.1"/>
    </source>
</evidence>
<feature type="signal peptide" evidence="5">
    <location>
        <begin position="1"/>
        <end position="24"/>
    </location>
</feature>
<dbReference type="SUPFAM" id="SSF56235">
    <property type="entry name" value="N-terminal nucleophile aminohydrolases (Ntn hydrolases)"/>
    <property type="match status" value="1"/>
</dbReference>
<dbReference type="Proteomes" id="UP001500227">
    <property type="component" value="Unassembled WGS sequence"/>
</dbReference>
<dbReference type="Gene3D" id="3.60.20.10">
    <property type="entry name" value="Glutamine Phosphoribosylpyrophosphate, subunit 1, domain 1"/>
    <property type="match status" value="1"/>
</dbReference>
<keyword evidence="7" id="KW-1185">Reference proteome</keyword>
<dbReference type="InterPro" id="IPR043147">
    <property type="entry name" value="Penicillin_amidase_A-knob"/>
</dbReference>
<evidence type="ECO:0000256" key="1">
    <source>
        <dbReference type="ARBA" id="ARBA00006586"/>
    </source>
</evidence>
<accession>A0ABP9M7I2</accession>
<dbReference type="Gene3D" id="1.10.287.150">
    <property type="match status" value="1"/>
</dbReference>
<dbReference type="PANTHER" id="PTHR34218:SF3">
    <property type="entry name" value="ACYL-HOMOSERINE LACTONE ACYLASE PVDQ"/>
    <property type="match status" value="1"/>
</dbReference>
<comment type="caution">
    <text evidence="6">The sequence shown here is derived from an EMBL/GenBank/DDBJ whole genome shotgun (WGS) entry which is preliminary data.</text>
</comment>
<keyword evidence="4" id="KW-0865">Zymogen</keyword>
<dbReference type="RefSeq" id="WP_345370949.1">
    <property type="nucleotide sequence ID" value="NZ_BAABKD010000009.1"/>
</dbReference>
<dbReference type="InterPro" id="IPR002692">
    <property type="entry name" value="S45"/>
</dbReference>
<dbReference type="InterPro" id="IPR023343">
    <property type="entry name" value="Penicillin_amidase_dom1"/>
</dbReference>
<dbReference type="InterPro" id="IPR029055">
    <property type="entry name" value="Ntn_hydrolases_N"/>
</dbReference>
<evidence type="ECO:0000256" key="4">
    <source>
        <dbReference type="ARBA" id="ARBA00023145"/>
    </source>
</evidence>
<evidence type="ECO:0000256" key="2">
    <source>
        <dbReference type="ARBA" id="ARBA00022729"/>
    </source>
</evidence>
<sequence>MNYIKRRLAIVTAVMVTFFLNGCASVVSSDTEVVIKRDLYGTPHVYADDVKGLFYGMGYAVAEDRLFQWEMLKRMARGTVAEVLGAEYIKSDQLARAGYDPHQIRQQIEALPQDDRAILKGYVAGYNARLQEVLDQPDLFLPIQFNEFGFMPTFIDEVDVVGVYIRTIATNFSDANEEIGNYALLTELRKIHGHEKGLALFNQLRWVNDPKSPVTISDDEQIEQPEKNLIVDRWDNGLVPISYSTLSKHRNLSIALHKADGPNTYPIASNLWIFSPDKTEINRAVFVNGPQYGNNVPGYPFGIALHGAGWDAVGASSWGLPLLNWGTNGEIAWGVTVGYGDTTDVFQVKLHPSSHDLYEYKGQWLSFSERVETIQVKDNDPVKIKFFSTIHGQVLFFDSENNTAYAKKRSWQGKEVSSLITWLRLSKVKNWSEFLSLGKSMPLSMNWYYIDKNQNIGYAFLGHFPIKSENLDPRLPTLGNGDYEWQGLLDFQYLPKVKNPSKGYIANWNNKPQGNWNNSDSLIWGQVDRVDVVGDYIDKHGRLSLVEINDLNRHASYQNININYFKPFFLELLGHPKISKDIKTAAQLIIDWDGRMMDEDGDGYYDAPGYALFNEWLRLALHMAFNPHVPEPFLTQLLQVNELRGAVGTMALLNALQGEEAGVKQDFDVLGVDRVTFMRNVMQEVLKARKDKRFEQMLYPVRTHDFSVETFGGVPINSPSEAMVIDTYMNRGTSNHQVIFYPDGVEYLDVLPPGQSGFIGPNGVRSPHYDDQLDLYANFEYKKGWLKPEQVEKNQSAVMKLRVR</sequence>
<dbReference type="EMBL" id="BAABKD010000009">
    <property type="protein sequence ID" value="GAA5091025.1"/>
    <property type="molecule type" value="Genomic_DNA"/>
</dbReference>
<reference evidence="7" key="1">
    <citation type="journal article" date="2019" name="Int. J. Syst. Evol. Microbiol.">
        <title>The Global Catalogue of Microorganisms (GCM) 10K type strain sequencing project: providing services to taxonomists for standard genome sequencing and annotation.</title>
        <authorList>
            <consortium name="The Broad Institute Genomics Platform"/>
            <consortium name="The Broad Institute Genome Sequencing Center for Infectious Disease"/>
            <person name="Wu L."/>
            <person name="Ma J."/>
        </authorList>
    </citation>
    <scope>NUCLEOTIDE SEQUENCE [LARGE SCALE GENOMIC DNA]</scope>
    <source>
        <strain evidence="7">JCM 18423</strain>
    </source>
</reference>
<comment type="similarity">
    <text evidence="1">Belongs to the peptidase S45 family.</text>
</comment>
<protein>
    <submittedName>
        <fullName evidence="6">Penicillin acylase family protein</fullName>
    </submittedName>
</protein>
<dbReference type="Pfam" id="PF01804">
    <property type="entry name" value="Penicil_amidase"/>
    <property type="match status" value="1"/>
</dbReference>
<evidence type="ECO:0000256" key="5">
    <source>
        <dbReference type="SAM" id="SignalP"/>
    </source>
</evidence>
<keyword evidence="2 5" id="KW-0732">Signal</keyword>
<proteinExistence type="inferred from homology"/>
<evidence type="ECO:0000313" key="7">
    <source>
        <dbReference type="Proteomes" id="UP001500227"/>
    </source>
</evidence>
<feature type="chain" id="PRO_5045865972" evidence="5">
    <location>
        <begin position="25"/>
        <end position="804"/>
    </location>
</feature>
<dbReference type="PANTHER" id="PTHR34218">
    <property type="entry name" value="PEPTIDASE S45 PENICILLIN AMIDASE"/>
    <property type="match status" value="1"/>
</dbReference>
<dbReference type="Gene3D" id="1.10.1400.10">
    <property type="match status" value="1"/>
</dbReference>
<dbReference type="Gene3D" id="1.10.439.10">
    <property type="entry name" value="Penicillin Amidohydrolase, domain 1"/>
    <property type="match status" value="1"/>
</dbReference>
<gene>
    <name evidence="6" type="ORF">GCM10023337_16280</name>
</gene>
<keyword evidence="3" id="KW-0378">Hydrolase</keyword>
<dbReference type="InterPro" id="IPR043146">
    <property type="entry name" value="Penicillin_amidase_N_B-knob"/>
</dbReference>
<dbReference type="Gene3D" id="2.30.120.10">
    <property type="match status" value="1"/>
</dbReference>
<name>A0ABP9M7I2_9BURK</name>
<organism evidence="6 7">
    <name type="scientific">Paenalcaligenes hermetiae</name>
    <dbReference type="NCBI Taxonomy" id="1157987"/>
    <lineage>
        <taxon>Bacteria</taxon>
        <taxon>Pseudomonadati</taxon>
        <taxon>Pseudomonadota</taxon>
        <taxon>Betaproteobacteria</taxon>
        <taxon>Burkholderiales</taxon>
        <taxon>Alcaligenaceae</taxon>
        <taxon>Paenalcaligenes</taxon>
    </lineage>
</organism>
<dbReference type="PIRSF" id="PIRSF001227">
    <property type="entry name" value="Pen_acylase"/>
    <property type="match status" value="1"/>
</dbReference>
<evidence type="ECO:0000256" key="3">
    <source>
        <dbReference type="ARBA" id="ARBA00022801"/>
    </source>
</evidence>